<dbReference type="Pfam" id="PF00266">
    <property type="entry name" value="Aminotran_5"/>
    <property type="match status" value="1"/>
</dbReference>
<dbReference type="SUPFAM" id="SSF53383">
    <property type="entry name" value="PLP-dependent transferases"/>
    <property type="match status" value="1"/>
</dbReference>
<dbReference type="InterPro" id="IPR015421">
    <property type="entry name" value="PyrdxlP-dep_Trfase_major"/>
</dbReference>
<sequence>MPLTHTSPATLDLDFVRHQFPALAGDWVFFDNAGGSQILKPVVDRITEFLYESNVQLGASYAVSQLATERVAAGAKAMATLINAADPAEVVLGPSTSALLRMLAQCFRPTLEPGDEIIVTNADHEANISPWVELEREGIVVKIWRVNPTTFELDLADLEALLTPQTRLVAVTHTSNVLGSIHSVRAIADLVHAHGALLCVDGVAFAPHRRIDVQALDVDFYTFSLYKVYGPHLALLYGKKELLLALPSYNHYFIDDTAIPYKFQPGGSSYELSYSLTAITEYFAALAQHHGQSGDGDPLNQAFGLIQQHEGALNERLLSFLHSRPGVRIIGRDTADPAERVSTISFVVEGVSSDHIPPQLDAHNIGIRYGHFYALRLIEDLGLLPQQGVVRVSMVHYNTLEECDRLIEHLAHCL</sequence>
<proteinExistence type="predicted"/>
<dbReference type="RefSeq" id="WP_073607726.1">
    <property type="nucleotide sequence ID" value="NZ_MRCG01000003.1"/>
</dbReference>
<dbReference type="OrthoDB" id="9804366at2"/>
<organism evidence="2 3">
    <name type="scientific">Phormidium tenue NIES-30</name>
    <dbReference type="NCBI Taxonomy" id="549789"/>
    <lineage>
        <taxon>Bacteria</taxon>
        <taxon>Bacillati</taxon>
        <taxon>Cyanobacteriota</taxon>
        <taxon>Cyanophyceae</taxon>
        <taxon>Oscillatoriophycideae</taxon>
        <taxon>Oscillatoriales</taxon>
        <taxon>Oscillatoriaceae</taxon>
        <taxon>Phormidium</taxon>
    </lineage>
</organism>
<gene>
    <name evidence="2" type="ORF">NIES30_07235</name>
</gene>
<dbReference type="PANTHER" id="PTHR43586">
    <property type="entry name" value="CYSTEINE DESULFURASE"/>
    <property type="match status" value="1"/>
</dbReference>
<evidence type="ECO:0000313" key="3">
    <source>
        <dbReference type="Proteomes" id="UP000185557"/>
    </source>
</evidence>
<dbReference type="PANTHER" id="PTHR43586:SF21">
    <property type="entry name" value="PYRIDOXAL PHOSPHATE (PLP)-DEPENDENT ASPARTATE AMINOTRANSFERASE SUPERFAMILY"/>
    <property type="match status" value="1"/>
</dbReference>
<dbReference type="InterPro" id="IPR011340">
    <property type="entry name" value="Cys_dSase-rel"/>
</dbReference>
<dbReference type="EMBL" id="MRCG01000003">
    <property type="protein sequence ID" value="OKH49618.1"/>
    <property type="molecule type" value="Genomic_DNA"/>
</dbReference>
<dbReference type="InterPro" id="IPR015424">
    <property type="entry name" value="PyrdxlP-dep_Trfase"/>
</dbReference>
<evidence type="ECO:0000313" key="2">
    <source>
        <dbReference type="EMBL" id="OKH49618.1"/>
    </source>
</evidence>
<dbReference type="InterPro" id="IPR000192">
    <property type="entry name" value="Aminotrans_V_dom"/>
</dbReference>
<keyword evidence="3" id="KW-1185">Reference proteome</keyword>
<dbReference type="AlphaFoldDB" id="A0A1U7J8J7"/>
<reference evidence="2 3" key="1">
    <citation type="submission" date="2016-11" db="EMBL/GenBank/DDBJ databases">
        <title>Draft Genome Sequences of Nine Cyanobacterial Strains from Diverse Habitats.</title>
        <authorList>
            <person name="Zhu T."/>
            <person name="Hou S."/>
            <person name="Lu X."/>
            <person name="Hess W.R."/>
        </authorList>
    </citation>
    <scope>NUCLEOTIDE SEQUENCE [LARGE SCALE GENOMIC DNA]</scope>
    <source>
        <strain evidence="2 3">NIES-30</strain>
    </source>
</reference>
<comment type="caution">
    <text evidence="2">The sequence shown here is derived from an EMBL/GenBank/DDBJ whole genome shotgun (WGS) entry which is preliminary data.</text>
</comment>
<dbReference type="STRING" id="549789.NIES30_07235"/>
<dbReference type="Gene3D" id="3.90.1150.10">
    <property type="entry name" value="Aspartate Aminotransferase, domain 1"/>
    <property type="match status" value="1"/>
</dbReference>
<feature type="domain" description="Aminotransferase class V" evidence="1">
    <location>
        <begin position="28"/>
        <end position="406"/>
    </location>
</feature>
<evidence type="ECO:0000259" key="1">
    <source>
        <dbReference type="Pfam" id="PF00266"/>
    </source>
</evidence>
<protein>
    <submittedName>
        <fullName evidence="2">Cysteine desulfurase-like protein</fullName>
    </submittedName>
</protein>
<accession>A0A1U7J8J7</accession>
<dbReference type="InterPro" id="IPR015422">
    <property type="entry name" value="PyrdxlP-dep_Trfase_small"/>
</dbReference>
<dbReference type="Gene3D" id="3.40.640.10">
    <property type="entry name" value="Type I PLP-dependent aspartate aminotransferase-like (Major domain)"/>
    <property type="match status" value="1"/>
</dbReference>
<dbReference type="NCBIfam" id="TIGR01976">
    <property type="entry name" value="am_tr_V_VC1184"/>
    <property type="match status" value="1"/>
</dbReference>
<name>A0A1U7J8J7_9CYAN</name>
<dbReference type="Proteomes" id="UP000185557">
    <property type="component" value="Unassembled WGS sequence"/>
</dbReference>